<evidence type="ECO:0000313" key="8">
    <source>
        <dbReference type="Proteomes" id="UP001314903"/>
    </source>
</evidence>
<feature type="binding site" evidence="6">
    <location>
        <position position="401"/>
    </location>
    <ligand>
        <name>substrate</name>
    </ligand>
</feature>
<dbReference type="HAMAP" id="MF_01106">
    <property type="entry name" value="ArgJ"/>
    <property type="match status" value="1"/>
</dbReference>
<dbReference type="InterPro" id="IPR042195">
    <property type="entry name" value="ArgJ_beta_C"/>
</dbReference>
<feature type="site" description="Involved in the stabilization of negative charge on the oxyanion by the formation of the oxyanion hole" evidence="6">
    <location>
        <position position="116"/>
    </location>
</feature>
<organism evidence="7 8">
    <name type="scientific">Acetoanaerobium pronyense</name>
    <dbReference type="NCBI Taxonomy" id="1482736"/>
    <lineage>
        <taxon>Bacteria</taxon>
        <taxon>Bacillati</taxon>
        <taxon>Bacillota</taxon>
        <taxon>Clostridia</taxon>
        <taxon>Peptostreptococcales</taxon>
        <taxon>Filifactoraceae</taxon>
        <taxon>Acetoanaerobium</taxon>
    </lineage>
</organism>
<dbReference type="Proteomes" id="UP001314903">
    <property type="component" value="Unassembled WGS sequence"/>
</dbReference>
<dbReference type="PANTHER" id="PTHR23100:SF0">
    <property type="entry name" value="ARGININE BIOSYNTHESIS BIFUNCTIONAL PROTEIN ARGJ, MITOCHONDRIAL"/>
    <property type="match status" value="1"/>
</dbReference>
<dbReference type="InterPro" id="IPR002813">
    <property type="entry name" value="Arg_biosynth_ArgJ"/>
</dbReference>
<feature type="binding site" evidence="6">
    <location>
        <position position="189"/>
    </location>
    <ligand>
        <name>substrate</name>
    </ligand>
</feature>
<feature type="chain" id="PRO_5044930760" description="Arginine biosynthesis bifunctional protein ArgJ alpha chain" evidence="6">
    <location>
        <begin position="1"/>
        <end position="188"/>
    </location>
</feature>
<evidence type="ECO:0000313" key="7">
    <source>
        <dbReference type="EMBL" id="MBP2027328.1"/>
    </source>
</evidence>
<feature type="binding site" evidence="6">
    <location>
        <position position="152"/>
    </location>
    <ligand>
        <name>substrate</name>
    </ligand>
</feature>
<dbReference type="CDD" id="cd02152">
    <property type="entry name" value="OAT"/>
    <property type="match status" value="1"/>
</dbReference>
<keyword evidence="6" id="KW-0028">Amino-acid biosynthesis</keyword>
<evidence type="ECO:0000256" key="4">
    <source>
        <dbReference type="ARBA" id="ARBA00022813"/>
    </source>
</evidence>
<feature type="site" description="Involved in the stabilization of negative charge on the oxyanion by the formation of the oxyanion hole" evidence="6">
    <location>
        <position position="115"/>
    </location>
</feature>
<feature type="active site" description="Nucleophile" evidence="6">
    <location>
        <position position="189"/>
    </location>
</feature>
<dbReference type="Pfam" id="PF01960">
    <property type="entry name" value="ArgJ"/>
    <property type="match status" value="1"/>
</dbReference>
<keyword evidence="5 6" id="KW-0012">Acyltransferase</keyword>
<dbReference type="GO" id="GO:0004358">
    <property type="term" value="F:L-glutamate N-acetyltransferase activity, acting on acetyl-L-ornithine as donor"/>
    <property type="evidence" value="ECO:0007669"/>
    <property type="project" value="UniProtKB-EC"/>
</dbReference>
<dbReference type="EC" id="2.3.1.1" evidence="6"/>
<gene>
    <name evidence="6" type="primary">argJ</name>
    <name evidence="7" type="ORF">J2Z35_001122</name>
</gene>
<proteinExistence type="inferred from homology"/>
<dbReference type="EMBL" id="JAGGLI010000010">
    <property type="protein sequence ID" value="MBP2027328.1"/>
    <property type="molecule type" value="Genomic_DNA"/>
</dbReference>
<comment type="catalytic activity">
    <reaction evidence="6">
        <text>L-glutamate + acetyl-CoA = N-acetyl-L-glutamate + CoA + H(+)</text>
        <dbReference type="Rhea" id="RHEA:24292"/>
        <dbReference type="ChEBI" id="CHEBI:15378"/>
        <dbReference type="ChEBI" id="CHEBI:29985"/>
        <dbReference type="ChEBI" id="CHEBI:44337"/>
        <dbReference type="ChEBI" id="CHEBI:57287"/>
        <dbReference type="ChEBI" id="CHEBI:57288"/>
        <dbReference type="EC" id="2.3.1.1"/>
    </reaction>
</comment>
<reference evidence="7 8" key="1">
    <citation type="submission" date="2021-03" db="EMBL/GenBank/DDBJ databases">
        <title>Genomic Encyclopedia of Type Strains, Phase IV (KMG-IV): sequencing the most valuable type-strain genomes for metagenomic binning, comparative biology and taxonomic classification.</title>
        <authorList>
            <person name="Goeker M."/>
        </authorList>
    </citation>
    <scope>NUCLEOTIDE SEQUENCE [LARGE SCALE GENOMIC DNA]</scope>
    <source>
        <strain evidence="7 8">DSM 27512</strain>
    </source>
</reference>
<evidence type="ECO:0000256" key="1">
    <source>
        <dbReference type="ARBA" id="ARBA00006774"/>
    </source>
</evidence>
<accession>A0ABS4KHR6</accession>
<dbReference type="NCBIfam" id="NF003802">
    <property type="entry name" value="PRK05388.1"/>
    <property type="match status" value="1"/>
</dbReference>
<evidence type="ECO:0000256" key="3">
    <source>
        <dbReference type="ARBA" id="ARBA00022679"/>
    </source>
</evidence>
<evidence type="ECO:0000256" key="2">
    <source>
        <dbReference type="ARBA" id="ARBA00011475"/>
    </source>
</evidence>
<name>A0ABS4KHR6_9FIRM</name>
<keyword evidence="6" id="KW-0963">Cytoplasm</keyword>
<dbReference type="SUPFAM" id="SSF56266">
    <property type="entry name" value="DmpA/ArgJ-like"/>
    <property type="match status" value="1"/>
</dbReference>
<feature type="binding site" evidence="6">
    <location>
        <position position="275"/>
    </location>
    <ligand>
        <name>substrate</name>
    </ligand>
</feature>
<dbReference type="RefSeq" id="WP_209660326.1">
    <property type="nucleotide sequence ID" value="NZ_JAGGLI010000010.1"/>
</dbReference>
<protein>
    <recommendedName>
        <fullName evidence="6">Arginine biosynthesis bifunctional protein ArgJ</fullName>
    </recommendedName>
    <domain>
        <recommendedName>
            <fullName evidence="6">Glutamate N-acetyltransferase</fullName>
            <ecNumber evidence="6">2.3.1.35</ecNumber>
        </recommendedName>
        <alternativeName>
            <fullName evidence="6">Ornithine acetyltransferase</fullName>
            <shortName evidence="6">OATase</shortName>
        </alternativeName>
        <alternativeName>
            <fullName evidence="6">Ornithine transacetylase</fullName>
        </alternativeName>
    </domain>
    <domain>
        <recommendedName>
            <fullName evidence="6">Amino-acid acetyltransferase</fullName>
            <ecNumber evidence="6">2.3.1.1</ecNumber>
        </recommendedName>
        <alternativeName>
            <fullName evidence="6">N-acetylglutamate synthase</fullName>
            <shortName evidence="6">AGSase</shortName>
        </alternativeName>
    </domain>
    <component>
        <recommendedName>
            <fullName evidence="6">Arginine biosynthesis bifunctional protein ArgJ alpha chain</fullName>
        </recommendedName>
    </component>
    <component>
        <recommendedName>
            <fullName evidence="6">Arginine biosynthesis bifunctional protein ArgJ beta chain</fullName>
        </recommendedName>
    </component>
</protein>
<comment type="subunit">
    <text evidence="2 6">Heterotetramer of two alpha and two beta chains.</text>
</comment>
<comment type="pathway">
    <text evidence="6">Amino-acid biosynthesis; L-arginine biosynthesis; N(2)-acetyl-L-ornithine from L-glutamate: step 1/4.</text>
</comment>
<keyword evidence="6" id="KW-0055">Arginine biosynthesis</keyword>
<comment type="pathway">
    <text evidence="6">Amino-acid biosynthesis; L-arginine biosynthesis; L-ornithine and N-acetyl-L-glutamate from L-glutamate and N(2)-acetyl-L-ornithine (cyclic): step 1/1.</text>
</comment>
<feature type="binding site" evidence="6">
    <location>
        <position position="178"/>
    </location>
    <ligand>
        <name>substrate</name>
    </ligand>
</feature>
<comment type="caution">
    <text evidence="6">Lacks conserved residue(s) required for the propagation of feature annotation.</text>
</comment>
<keyword evidence="3 6" id="KW-0808">Transferase</keyword>
<feature type="site" description="Cleavage; by autolysis" evidence="6">
    <location>
        <begin position="188"/>
        <end position="189"/>
    </location>
</feature>
<comment type="similarity">
    <text evidence="1 6">Belongs to the ArgJ family.</text>
</comment>
<comment type="caution">
    <text evidence="7">The sequence shown here is derived from an EMBL/GenBank/DDBJ whole genome shotgun (WGS) entry which is preliminary data.</text>
</comment>
<keyword evidence="4 6" id="KW-0068">Autocatalytic cleavage</keyword>
<comment type="subcellular location">
    <subcellularLocation>
        <location evidence="6">Cytoplasm</location>
    </subcellularLocation>
</comment>
<dbReference type="Gene3D" id="3.60.70.12">
    <property type="entry name" value="L-amino peptidase D-ALA esterase/amidase"/>
    <property type="match status" value="1"/>
</dbReference>
<evidence type="ECO:0000256" key="6">
    <source>
        <dbReference type="HAMAP-Rule" id="MF_01106"/>
    </source>
</evidence>
<evidence type="ECO:0000256" key="5">
    <source>
        <dbReference type="ARBA" id="ARBA00023315"/>
    </source>
</evidence>
<keyword evidence="8" id="KW-1185">Reference proteome</keyword>
<keyword evidence="6" id="KW-0511">Multifunctional enzyme</keyword>
<sequence length="406" mass="43804">MKNFKVFDGNISSPIGFLASGVHCGIKEKNKDLSIIYSECPAVCSAVFTKNKVIAAPLVVSKKHIEDKYAQVIVVNSGNANACTGEQGMKDAELMVELTSKKLLISKENVIVSSTGIIGVPMPMDKVKVGIEDGVKALSKKGGLDAAQAILTTDKNMKNIGVALEIDGKKITIGAMAKGSRMIHPNMATMLSFLTTDAKVEPTFFQNLLQEVTGLTYNMISVDGDTSTNDMVVCMANGLASNKEIEYDHPQKDKFIEAFKFVHEYLAKSIVQDGEGSSKFIEVQVIKSPTEEDAKLAVKSILNSNLVKTSLFGEQSNWGRILCSIGYCSADIDINSIDISIGANNAIVKMFSKGKALDYSKTEASEILKNKDLKIIVNLNSGDKEAVGWGCDLSYDYVKINSAPIA</sequence>
<dbReference type="NCBIfam" id="TIGR00120">
    <property type="entry name" value="ArgJ"/>
    <property type="match status" value="1"/>
</dbReference>
<dbReference type="EC" id="2.3.1.35" evidence="6"/>
<comment type="catalytic activity">
    <reaction evidence="6">
        <text>N(2)-acetyl-L-ornithine + L-glutamate = N-acetyl-L-glutamate + L-ornithine</text>
        <dbReference type="Rhea" id="RHEA:15349"/>
        <dbReference type="ChEBI" id="CHEBI:29985"/>
        <dbReference type="ChEBI" id="CHEBI:44337"/>
        <dbReference type="ChEBI" id="CHEBI:46911"/>
        <dbReference type="ChEBI" id="CHEBI:57805"/>
        <dbReference type="EC" id="2.3.1.35"/>
    </reaction>
</comment>
<dbReference type="Gene3D" id="3.10.20.340">
    <property type="entry name" value="ArgJ beta chain, C-terminal domain"/>
    <property type="match status" value="1"/>
</dbReference>
<dbReference type="PANTHER" id="PTHR23100">
    <property type="entry name" value="ARGININE BIOSYNTHESIS BIFUNCTIONAL PROTEIN ARGJ"/>
    <property type="match status" value="1"/>
</dbReference>
<feature type="chain" id="PRO_5044930759" description="Arginine biosynthesis bifunctional protein ArgJ beta chain" evidence="6">
    <location>
        <begin position="189"/>
        <end position="406"/>
    </location>
</feature>
<dbReference type="InterPro" id="IPR016117">
    <property type="entry name" value="ArgJ-like_dom_sf"/>
</dbReference>
<comment type="function">
    <text evidence="6">Catalyzes two activities which are involved in the cyclic version of arginine biosynthesis: the synthesis of N-acetylglutamate from glutamate and acetyl-CoA as the acetyl donor, and of ornithine by transacetylation between N(2)-acetylornithine and glutamate.</text>
</comment>